<protein>
    <submittedName>
        <fullName evidence="2">Uncharacterized protein</fullName>
    </submittedName>
</protein>
<feature type="compositionally biased region" description="Basic and acidic residues" evidence="1">
    <location>
        <begin position="32"/>
        <end position="50"/>
    </location>
</feature>
<feature type="non-terminal residue" evidence="2">
    <location>
        <position position="68"/>
    </location>
</feature>
<dbReference type="Proteomes" id="UP000265520">
    <property type="component" value="Unassembled WGS sequence"/>
</dbReference>
<dbReference type="EMBL" id="LXQA010566455">
    <property type="protein sequence ID" value="MCI59588.1"/>
    <property type="molecule type" value="Genomic_DNA"/>
</dbReference>
<evidence type="ECO:0000313" key="2">
    <source>
        <dbReference type="EMBL" id="MCI59588.1"/>
    </source>
</evidence>
<organism evidence="2 3">
    <name type="scientific">Trifolium medium</name>
    <dbReference type="NCBI Taxonomy" id="97028"/>
    <lineage>
        <taxon>Eukaryota</taxon>
        <taxon>Viridiplantae</taxon>
        <taxon>Streptophyta</taxon>
        <taxon>Embryophyta</taxon>
        <taxon>Tracheophyta</taxon>
        <taxon>Spermatophyta</taxon>
        <taxon>Magnoliopsida</taxon>
        <taxon>eudicotyledons</taxon>
        <taxon>Gunneridae</taxon>
        <taxon>Pentapetalae</taxon>
        <taxon>rosids</taxon>
        <taxon>fabids</taxon>
        <taxon>Fabales</taxon>
        <taxon>Fabaceae</taxon>
        <taxon>Papilionoideae</taxon>
        <taxon>50 kb inversion clade</taxon>
        <taxon>NPAAA clade</taxon>
        <taxon>Hologalegina</taxon>
        <taxon>IRL clade</taxon>
        <taxon>Trifolieae</taxon>
        <taxon>Trifolium</taxon>
    </lineage>
</organism>
<dbReference type="AlphaFoldDB" id="A0A392TF10"/>
<comment type="caution">
    <text evidence="2">The sequence shown here is derived from an EMBL/GenBank/DDBJ whole genome shotgun (WGS) entry which is preliminary data.</text>
</comment>
<accession>A0A392TF10</accession>
<proteinExistence type="predicted"/>
<reference evidence="2 3" key="1">
    <citation type="journal article" date="2018" name="Front. Plant Sci.">
        <title>Red Clover (Trifolium pratense) and Zigzag Clover (T. medium) - A Picture of Genomic Similarities and Differences.</title>
        <authorList>
            <person name="Dluhosova J."/>
            <person name="Istvanek J."/>
            <person name="Nedelnik J."/>
            <person name="Repkova J."/>
        </authorList>
    </citation>
    <scope>NUCLEOTIDE SEQUENCE [LARGE SCALE GENOMIC DNA]</scope>
    <source>
        <strain evidence="3">cv. 10/8</strain>
        <tissue evidence="2">Leaf</tissue>
    </source>
</reference>
<evidence type="ECO:0000256" key="1">
    <source>
        <dbReference type="SAM" id="MobiDB-lite"/>
    </source>
</evidence>
<sequence>MASSSPNHGYDDHDTAPPSLPHEYNTVLSPVENDHEQIPVDNTDDPRDGCETFLSSDEDGGDVRILTE</sequence>
<evidence type="ECO:0000313" key="3">
    <source>
        <dbReference type="Proteomes" id="UP000265520"/>
    </source>
</evidence>
<name>A0A392TF10_9FABA</name>
<keyword evidence="3" id="KW-1185">Reference proteome</keyword>
<feature type="region of interest" description="Disordered" evidence="1">
    <location>
        <begin position="1"/>
        <end position="68"/>
    </location>
</feature>